<accession>A0AAE0SQ33</accession>
<dbReference type="AlphaFoldDB" id="A0AAE0SQ33"/>
<sequence length="78" mass="8872">MAESTQTHEVDEIVTMVTLEQPEKLHKLEHKLKNSDNFLRRLTTLQVTGMMARLFQASCPAEVTKQATQDSEARPFGK</sequence>
<reference evidence="1" key="1">
    <citation type="journal article" date="2021" name="Genome Biol. Evol.">
        <title>A High-Quality Reference Genome for a Parasitic Bivalve with Doubly Uniparental Inheritance (Bivalvia: Unionida).</title>
        <authorList>
            <person name="Smith C.H."/>
        </authorList>
    </citation>
    <scope>NUCLEOTIDE SEQUENCE</scope>
    <source>
        <strain evidence="1">CHS0354</strain>
    </source>
</reference>
<keyword evidence="2" id="KW-1185">Reference proteome</keyword>
<proteinExistence type="predicted"/>
<protein>
    <submittedName>
        <fullName evidence="1">Uncharacterized protein</fullName>
    </submittedName>
</protein>
<reference evidence="1" key="2">
    <citation type="journal article" date="2021" name="Genome Biol. Evol.">
        <title>Developing a high-quality reference genome for a parasitic bivalve with doubly uniparental inheritance (Bivalvia: Unionida).</title>
        <authorList>
            <person name="Smith C.H."/>
        </authorList>
    </citation>
    <scope>NUCLEOTIDE SEQUENCE</scope>
    <source>
        <strain evidence="1">CHS0354</strain>
        <tissue evidence="1">Mantle</tissue>
    </source>
</reference>
<dbReference type="EMBL" id="JAEAOA010001323">
    <property type="protein sequence ID" value="KAK3595538.1"/>
    <property type="molecule type" value="Genomic_DNA"/>
</dbReference>
<organism evidence="1 2">
    <name type="scientific">Potamilus streckersoni</name>
    <dbReference type="NCBI Taxonomy" id="2493646"/>
    <lineage>
        <taxon>Eukaryota</taxon>
        <taxon>Metazoa</taxon>
        <taxon>Spiralia</taxon>
        <taxon>Lophotrochozoa</taxon>
        <taxon>Mollusca</taxon>
        <taxon>Bivalvia</taxon>
        <taxon>Autobranchia</taxon>
        <taxon>Heteroconchia</taxon>
        <taxon>Palaeoheterodonta</taxon>
        <taxon>Unionida</taxon>
        <taxon>Unionoidea</taxon>
        <taxon>Unionidae</taxon>
        <taxon>Ambleminae</taxon>
        <taxon>Lampsilini</taxon>
        <taxon>Potamilus</taxon>
    </lineage>
</organism>
<evidence type="ECO:0000313" key="2">
    <source>
        <dbReference type="Proteomes" id="UP001195483"/>
    </source>
</evidence>
<name>A0AAE0SQ33_9BIVA</name>
<gene>
    <name evidence="1" type="ORF">CHS0354_021643</name>
</gene>
<evidence type="ECO:0000313" key="1">
    <source>
        <dbReference type="EMBL" id="KAK3595538.1"/>
    </source>
</evidence>
<comment type="caution">
    <text evidence="1">The sequence shown here is derived from an EMBL/GenBank/DDBJ whole genome shotgun (WGS) entry which is preliminary data.</text>
</comment>
<dbReference type="Proteomes" id="UP001195483">
    <property type="component" value="Unassembled WGS sequence"/>
</dbReference>
<reference evidence="1" key="3">
    <citation type="submission" date="2023-05" db="EMBL/GenBank/DDBJ databases">
        <authorList>
            <person name="Smith C.H."/>
        </authorList>
    </citation>
    <scope>NUCLEOTIDE SEQUENCE</scope>
    <source>
        <strain evidence="1">CHS0354</strain>
        <tissue evidence="1">Mantle</tissue>
    </source>
</reference>